<name>A0A818Q0F2_9BILA</name>
<dbReference type="Proteomes" id="UP000663865">
    <property type="component" value="Unassembled WGS sequence"/>
</dbReference>
<evidence type="ECO:0000313" key="2">
    <source>
        <dbReference type="EMBL" id="CAF3050020.1"/>
    </source>
</evidence>
<dbReference type="EMBL" id="CAJNYT010001542">
    <property type="protein sequence ID" value="CAF3418020.1"/>
    <property type="molecule type" value="Genomic_DNA"/>
</dbReference>
<dbReference type="Proteomes" id="UP000663838">
    <property type="component" value="Unassembled WGS sequence"/>
</dbReference>
<evidence type="ECO:0000313" key="6">
    <source>
        <dbReference type="EMBL" id="CAF4711928.1"/>
    </source>
</evidence>
<feature type="transmembrane region" description="Helical" evidence="1">
    <location>
        <begin position="166"/>
        <end position="190"/>
    </location>
</feature>
<feature type="transmembrane region" description="Helical" evidence="1">
    <location>
        <begin position="84"/>
        <end position="106"/>
    </location>
</feature>
<organism evidence="4 8">
    <name type="scientific">Rotaria socialis</name>
    <dbReference type="NCBI Taxonomy" id="392032"/>
    <lineage>
        <taxon>Eukaryota</taxon>
        <taxon>Metazoa</taxon>
        <taxon>Spiralia</taxon>
        <taxon>Gnathifera</taxon>
        <taxon>Rotifera</taxon>
        <taxon>Eurotatoria</taxon>
        <taxon>Bdelloidea</taxon>
        <taxon>Philodinida</taxon>
        <taxon>Philodinidae</taxon>
        <taxon>Rotaria</taxon>
    </lineage>
</organism>
<accession>A0A818Q0F2</accession>
<evidence type="ECO:0000256" key="1">
    <source>
        <dbReference type="SAM" id="Phobius"/>
    </source>
</evidence>
<keyword evidence="1" id="KW-0472">Membrane</keyword>
<dbReference type="EMBL" id="CAJOBP010002710">
    <property type="protein sequence ID" value="CAF4370033.1"/>
    <property type="molecule type" value="Genomic_DNA"/>
</dbReference>
<evidence type="ECO:0000313" key="4">
    <source>
        <dbReference type="EMBL" id="CAF3628847.1"/>
    </source>
</evidence>
<evidence type="ECO:0000313" key="7">
    <source>
        <dbReference type="EMBL" id="CAF4839050.1"/>
    </source>
</evidence>
<feature type="transmembrane region" description="Helical" evidence="1">
    <location>
        <begin position="133"/>
        <end position="154"/>
    </location>
</feature>
<dbReference type="EMBL" id="CAJNXB010000415">
    <property type="protein sequence ID" value="CAF3050020.1"/>
    <property type="molecule type" value="Genomic_DNA"/>
</dbReference>
<dbReference type="EMBL" id="CAJOBS010002903">
    <property type="protein sequence ID" value="CAF4839050.1"/>
    <property type="molecule type" value="Genomic_DNA"/>
</dbReference>
<sequence length="214" mass="25740">MLFDWVIVCIAVERCVNIIKGISFKKPNSVWWAKRIIPLLTFIIICSLWHELFIHKLISDPRSTSEHTWCVIEFPWKWIKNYRLIINLINLIVPGVINLIATIFLLHKTTRRKQEFGKKKSDKSYWKTFRKQLPMYGSPFGLIILSVMRVIFSFTLVCITEQWHKYVYLIAYFISFTPFMATFPIFVLTAKIYKTEFKKFVARRIRKFKARWIY</sequence>
<comment type="caution">
    <text evidence="4">The sequence shown here is derived from an EMBL/GenBank/DDBJ whole genome shotgun (WGS) entry which is preliminary data.</text>
</comment>
<dbReference type="OrthoDB" id="10495954at2759"/>
<dbReference type="Proteomes" id="UP000663872">
    <property type="component" value="Unassembled WGS sequence"/>
</dbReference>
<dbReference type="Proteomes" id="UP000663825">
    <property type="component" value="Unassembled WGS sequence"/>
</dbReference>
<keyword evidence="1" id="KW-1133">Transmembrane helix</keyword>
<dbReference type="Gene3D" id="1.20.1070.10">
    <property type="entry name" value="Rhodopsin 7-helix transmembrane proteins"/>
    <property type="match status" value="1"/>
</dbReference>
<reference evidence="4" key="1">
    <citation type="submission" date="2021-02" db="EMBL/GenBank/DDBJ databases">
        <authorList>
            <person name="Nowell W R."/>
        </authorList>
    </citation>
    <scope>NUCLEOTIDE SEQUENCE</scope>
</reference>
<dbReference type="Proteomes" id="UP000663873">
    <property type="component" value="Unassembled WGS sequence"/>
</dbReference>
<dbReference type="AlphaFoldDB" id="A0A818Q0F2"/>
<evidence type="ECO:0000313" key="5">
    <source>
        <dbReference type="EMBL" id="CAF4370033.1"/>
    </source>
</evidence>
<dbReference type="Proteomes" id="UP000663848">
    <property type="component" value="Unassembled WGS sequence"/>
</dbReference>
<gene>
    <name evidence="3" type="ORF">GRG538_LOCUS11527</name>
    <name evidence="4" type="ORF">KIK155_LOCUS22304</name>
    <name evidence="6" type="ORF">QYT958_LOCUS18418</name>
    <name evidence="2" type="ORF">TIS948_LOCUS3968</name>
    <name evidence="7" type="ORF">TOA249_LOCUS25904</name>
    <name evidence="5" type="ORF">UJA718_LOCUS17029</name>
</gene>
<evidence type="ECO:0000313" key="8">
    <source>
        <dbReference type="Proteomes" id="UP000663865"/>
    </source>
</evidence>
<keyword evidence="1" id="KW-0812">Transmembrane</keyword>
<dbReference type="EMBL" id="CAJNYV010004005">
    <property type="protein sequence ID" value="CAF3628847.1"/>
    <property type="molecule type" value="Genomic_DNA"/>
</dbReference>
<proteinExistence type="predicted"/>
<protein>
    <submittedName>
        <fullName evidence="4">Uncharacterized protein</fullName>
    </submittedName>
</protein>
<keyword evidence="9" id="KW-1185">Reference proteome</keyword>
<evidence type="ECO:0000313" key="9">
    <source>
        <dbReference type="Proteomes" id="UP000663873"/>
    </source>
</evidence>
<dbReference type="SUPFAM" id="SSF81321">
    <property type="entry name" value="Family A G protein-coupled receptor-like"/>
    <property type="match status" value="1"/>
</dbReference>
<feature type="transmembrane region" description="Helical" evidence="1">
    <location>
        <begin position="36"/>
        <end position="54"/>
    </location>
</feature>
<dbReference type="EMBL" id="CAJOBR010002908">
    <property type="protein sequence ID" value="CAF4711928.1"/>
    <property type="molecule type" value="Genomic_DNA"/>
</dbReference>
<evidence type="ECO:0000313" key="3">
    <source>
        <dbReference type="EMBL" id="CAF3418020.1"/>
    </source>
</evidence>